<name>A0AAE1CER7_9GAST</name>
<sequence>MSFRQFMDQYSLKLVGGFRSNALNRQSLNPEADACLLNVGLHHPIILQDDSTNHVCAVCSYKYNKFKNENPNVAYKDHPVKAVKSSVRCTQCERYFCIKRGSTCWIDWHTKVQFWR</sequence>
<evidence type="ECO:0000313" key="2">
    <source>
        <dbReference type="Proteomes" id="UP001283361"/>
    </source>
</evidence>
<dbReference type="EMBL" id="JAWDGP010008094">
    <property type="protein sequence ID" value="KAK3691443.1"/>
    <property type="molecule type" value="Genomic_DNA"/>
</dbReference>
<accession>A0AAE1CER7</accession>
<protein>
    <submittedName>
        <fullName evidence="1">Uncharacterized protein</fullName>
    </submittedName>
</protein>
<proteinExistence type="predicted"/>
<keyword evidence="2" id="KW-1185">Reference proteome</keyword>
<gene>
    <name evidence="1" type="ORF">RRG08_036244</name>
</gene>
<organism evidence="1 2">
    <name type="scientific">Elysia crispata</name>
    <name type="common">lettuce slug</name>
    <dbReference type="NCBI Taxonomy" id="231223"/>
    <lineage>
        <taxon>Eukaryota</taxon>
        <taxon>Metazoa</taxon>
        <taxon>Spiralia</taxon>
        <taxon>Lophotrochozoa</taxon>
        <taxon>Mollusca</taxon>
        <taxon>Gastropoda</taxon>
        <taxon>Heterobranchia</taxon>
        <taxon>Euthyneura</taxon>
        <taxon>Panpulmonata</taxon>
        <taxon>Sacoglossa</taxon>
        <taxon>Placobranchoidea</taxon>
        <taxon>Plakobranchidae</taxon>
        <taxon>Elysia</taxon>
    </lineage>
</organism>
<dbReference type="Proteomes" id="UP001283361">
    <property type="component" value="Unassembled WGS sequence"/>
</dbReference>
<dbReference type="AlphaFoldDB" id="A0AAE1CER7"/>
<evidence type="ECO:0000313" key="1">
    <source>
        <dbReference type="EMBL" id="KAK3691443.1"/>
    </source>
</evidence>
<comment type="caution">
    <text evidence="1">The sequence shown here is derived from an EMBL/GenBank/DDBJ whole genome shotgun (WGS) entry which is preliminary data.</text>
</comment>
<reference evidence="1" key="1">
    <citation type="journal article" date="2023" name="G3 (Bethesda)">
        <title>A reference genome for the long-term kleptoplast-retaining sea slug Elysia crispata morphotype clarki.</title>
        <authorList>
            <person name="Eastman K.E."/>
            <person name="Pendleton A.L."/>
            <person name="Shaikh M.A."/>
            <person name="Suttiyut T."/>
            <person name="Ogas R."/>
            <person name="Tomko P."/>
            <person name="Gavelis G."/>
            <person name="Widhalm J.R."/>
            <person name="Wisecaver J.H."/>
        </authorList>
    </citation>
    <scope>NUCLEOTIDE SEQUENCE</scope>
    <source>
        <strain evidence="1">ECLA1</strain>
    </source>
</reference>